<name>A7IIA5_XANP2</name>
<accession>A7IIA5</accession>
<dbReference type="Pfam" id="PF00072">
    <property type="entry name" value="Response_reg"/>
    <property type="match status" value="1"/>
</dbReference>
<proteinExistence type="predicted"/>
<evidence type="ECO:0000313" key="5">
    <source>
        <dbReference type="EMBL" id="ABS67748.1"/>
    </source>
</evidence>
<evidence type="ECO:0000259" key="4">
    <source>
        <dbReference type="PROSITE" id="PS50921"/>
    </source>
</evidence>
<dbReference type="PROSITE" id="PS50110">
    <property type="entry name" value="RESPONSE_REGULATORY"/>
    <property type="match status" value="1"/>
</dbReference>
<dbReference type="HOGENOM" id="CLU_000445_65_1_5"/>
<dbReference type="eggNOG" id="COG3707">
    <property type="taxonomic scope" value="Bacteria"/>
</dbReference>
<dbReference type="Gene3D" id="1.10.10.10">
    <property type="entry name" value="Winged helix-like DNA-binding domain superfamily/Winged helix DNA-binding domain"/>
    <property type="match status" value="1"/>
</dbReference>
<dbReference type="InterPro" id="IPR008327">
    <property type="entry name" value="Sig_transdc_resp-reg_antiterm"/>
</dbReference>
<dbReference type="Proteomes" id="UP000002417">
    <property type="component" value="Chromosome"/>
</dbReference>
<dbReference type="InterPro" id="IPR011006">
    <property type="entry name" value="CheY-like_superfamily"/>
</dbReference>
<feature type="domain" description="ANTAR" evidence="4">
    <location>
        <begin position="153"/>
        <end position="214"/>
    </location>
</feature>
<feature type="domain" description="Response regulatory" evidence="3">
    <location>
        <begin position="33"/>
        <end position="147"/>
    </location>
</feature>
<dbReference type="AlphaFoldDB" id="A7IIA5"/>
<dbReference type="InterPro" id="IPR036388">
    <property type="entry name" value="WH-like_DNA-bd_sf"/>
</dbReference>
<dbReference type="SUPFAM" id="SSF52172">
    <property type="entry name" value="CheY-like"/>
    <property type="match status" value="1"/>
</dbReference>
<keyword evidence="6" id="KW-1185">Reference proteome</keyword>
<protein>
    <submittedName>
        <fullName evidence="5">Response regulator receiver and ANTAR domain protein</fullName>
    </submittedName>
</protein>
<feature type="coiled-coil region" evidence="2">
    <location>
        <begin position="150"/>
        <end position="177"/>
    </location>
</feature>
<dbReference type="PhylomeDB" id="A7IIA5"/>
<evidence type="ECO:0000313" key="6">
    <source>
        <dbReference type="Proteomes" id="UP000002417"/>
    </source>
</evidence>
<dbReference type="GO" id="GO:0000160">
    <property type="term" value="P:phosphorelay signal transduction system"/>
    <property type="evidence" value="ECO:0007669"/>
    <property type="project" value="InterPro"/>
</dbReference>
<dbReference type="PIRSF" id="PIRSF036382">
    <property type="entry name" value="RR_antiterm"/>
    <property type="match status" value="1"/>
</dbReference>
<dbReference type="PROSITE" id="PS50921">
    <property type="entry name" value="ANTAR"/>
    <property type="match status" value="1"/>
</dbReference>
<organism evidence="5 6">
    <name type="scientific">Xanthobacter autotrophicus (strain ATCC BAA-1158 / Py2)</name>
    <dbReference type="NCBI Taxonomy" id="78245"/>
    <lineage>
        <taxon>Bacteria</taxon>
        <taxon>Pseudomonadati</taxon>
        <taxon>Pseudomonadota</taxon>
        <taxon>Alphaproteobacteria</taxon>
        <taxon>Hyphomicrobiales</taxon>
        <taxon>Xanthobacteraceae</taxon>
        <taxon>Xanthobacter</taxon>
    </lineage>
</organism>
<dbReference type="InterPro" id="IPR001789">
    <property type="entry name" value="Sig_transdc_resp-reg_receiver"/>
</dbReference>
<sequence>MTLPVPAGEVRRGSVPPHLPMPRTLMANDLSLRIVIVDESPVRAAILEEGLKEAGFLNVLRITGRTNLLERIYAIDPDVILIDLEDPSRDTIEQMFQVSREVKRPIAMFVDQTDSKTIEDAIEAGVASYVVDGLRKDRVKPILETTISRFRAFARLKAELEEAKNQLEERKVVDRAKTILMKMKGIDEEAAYGLLRRTAMNEKKRIADIAQSIITAAELLR</sequence>
<dbReference type="Pfam" id="PF03861">
    <property type="entry name" value="ANTAR"/>
    <property type="match status" value="1"/>
</dbReference>
<dbReference type="STRING" id="78245.Xaut_2506"/>
<gene>
    <name evidence="5" type="ordered locus">Xaut_2506</name>
</gene>
<keyword evidence="2" id="KW-0175">Coiled coil</keyword>
<evidence type="ECO:0000256" key="2">
    <source>
        <dbReference type="SAM" id="Coils"/>
    </source>
</evidence>
<evidence type="ECO:0000256" key="1">
    <source>
        <dbReference type="PROSITE-ProRule" id="PRU00169"/>
    </source>
</evidence>
<evidence type="ECO:0000259" key="3">
    <source>
        <dbReference type="PROSITE" id="PS50110"/>
    </source>
</evidence>
<dbReference type="SMART" id="SM01012">
    <property type="entry name" value="ANTAR"/>
    <property type="match status" value="1"/>
</dbReference>
<dbReference type="Gene3D" id="3.40.50.2300">
    <property type="match status" value="1"/>
</dbReference>
<dbReference type="EMBL" id="CP000781">
    <property type="protein sequence ID" value="ABS67748.1"/>
    <property type="molecule type" value="Genomic_DNA"/>
</dbReference>
<dbReference type="PANTHER" id="PTHR43367:SF1">
    <property type="entry name" value="TWO-COMPONENT RESPONSE REGULATOR-LIKE APRR6-RELATED"/>
    <property type="match status" value="1"/>
</dbReference>
<feature type="modified residue" description="4-aspartylphosphate" evidence="1">
    <location>
        <position position="83"/>
    </location>
</feature>
<dbReference type="PANTHER" id="PTHR43367">
    <property type="match status" value="1"/>
</dbReference>
<dbReference type="InterPro" id="IPR005561">
    <property type="entry name" value="ANTAR"/>
</dbReference>
<reference evidence="5 6" key="1">
    <citation type="submission" date="2007-07" db="EMBL/GenBank/DDBJ databases">
        <title>Complete sequence of chromosome of Xanthobacter autotrophicus Py2.</title>
        <authorList>
            <consortium name="US DOE Joint Genome Institute"/>
            <person name="Copeland A."/>
            <person name="Lucas S."/>
            <person name="Lapidus A."/>
            <person name="Barry K."/>
            <person name="Glavina del Rio T."/>
            <person name="Hammon N."/>
            <person name="Israni S."/>
            <person name="Dalin E."/>
            <person name="Tice H."/>
            <person name="Pitluck S."/>
            <person name="Sims D."/>
            <person name="Brettin T."/>
            <person name="Bruce D."/>
            <person name="Detter J.C."/>
            <person name="Han C."/>
            <person name="Tapia R."/>
            <person name="Brainard J."/>
            <person name="Schmutz J."/>
            <person name="Larimer F."/>
            <person name="Land M."/>
            <person name="Hauser L."/>
            <person name="Kyrpides N."/>
            <person name="Kim E."/>
            <person name="Ensigns S.A."/>
            <person name="Richardson P."/>
        </authorList>
    </citation>
    <scope>NUCLEOTIDE SEQUENCE [LARGE SCALE GENOMIC DNA]</scope>
    <source>
        <strain evidence="6">ATCC BAA-1158 / Py2</strain>
    </source>
</reference>
<keyword evidence="1" id="KW-0597">Phosphoprotein</keyword>
<dbReference type="GO" id="GO:0003723">
    <property type="term" value="F:RNA binding"/>
    <property type="evidence" value="ECO:0007669"/>
    <property type="project" value="InterPro"/>
</dbReference>
<dbReference type="KEGG" id="xau:Xaut_2506"/>